<name>A0ABP7EA77_9SPHN</name>
<protein>
    <recommendedName>
        <fullName evidence="3">Restriction endonuclease</fullName>
    </recommendedName>
</protein>
<proteinExistence type="predicted"/>
<evidence type="ECO:0000313" key="1">
    <source>
        <dbReference type="EMBL" id="GAA3715677.1"/>
    </source>
</evidence>
<dbReference type="Pfam" id="PF17411">
    <property type="entry name" value="SmaI"/>
    <property type="match status" value="1"/>
</dbReference>
<sequence length="255" mass="28230">MPGENDKREDIDGAIAALKNLSPIQVEVLTSIITKFAEGQNGGHLREDFLDPESFEYFSTRLAAHHASSGIALKKENFEHILEQSFKRTGHNAARSESAVHRGADLEVDGAFFSLKTEAAKGLKPKSITISKMMEARWIRDLEGPEDAPEKVREKLLSHLNDYERIFILRSYGDENKVRYDLREIPKDILAAAGDLNEEAFGKLTKAGGTSAEVTIDGKKAFKLVLDGSVEKVTISGLDVDLCPLHAWWELGRPG</sequence>
<gene>
    <name evidence="1" type="ORF">GCM10022268_25340</name>
</gene>
<dbReference type="InterPro" id="IPR049519">
    <property type="entry name" value="SmaI"/>
</dbReference>
<organism evidence="1 2">
    <name type="scientific">Sphingomonas cynarae</name>
    <dbReference type="NCBI Taxonomy" id="930197"/>
    <lineage>
        <taxon>Bacteria</taxon>
        <taxon>Pseudomonadati</taxon>
        <taxon>Pseudomonadota</taxon>
        <taxon>Alphaproteobacteria</taxon>
        <taxon>Sphingomonadales</taxon>
        <taxon>Sphingomonadaceae</taxon>
        <taxon>Sphingomonas</taxon>
    </lineage>
</organism>
<comment type="caution">
    <text evidence="1">The sequence shown here is derived from an EMBL/GenBank/DDBJ whole genome shotgun (WGS) entry which is preliminary data.</text>
</comment>
<dbReference type="RefSeq" id="WP_344693767.1">
    <property type="nucleotide sequence ID" value="NZ_BAABBF010000005.1"/>
</dbReference>
<reference evidence="2" key="1">
    <citation type="journal article" date="2019" name="Int. J. Syst. Evol. Microbiol.">
        <title>The Global Catalogue of Microorganisms (GCM) 10K type strain sequencing project: providing services to taxonomists for standard genome sequencing and annotation.</title>
        <authorList>
            <consortium name="The Broad Institute Genomics Platform"/>
            <consortium name="The Broad Institute Genome Sequencing Center for Infectious Disease"/>
            <person name="Wu L."/>
            <person name="Ma J."/>
        </authorList>
    </citation>
    <scope>NUCLEOTIDE SEQUENCE [LARGE SCALE GENOMIC DNA]</scope>
    <source>
        <strain evidence="2">JCM 17498</strain>
    </source>
</reference>
<dbReference type="Proteomes" id="UP001500523">
    <property type="component" value="Unassembled WGS sequence"/>
</dbReference>
<keyword evidence="2" id="KW-1185">Reference proteome</keyword>
<evidence type="ECO:0000313" key="2">
    <source>
        <dbReference type="Proteomes" id="UP001500523"/>
    </source>
</evidence>
<accession>A0ABP7EA77</accession>
<dbReference type="EMBL" id="BAABBF010000005">
    <property type="protein sequence ID" value="GAA3715677.1"/>
    <property type="molecule type" value="Genomic_DNA"/>
</dbReference>
<evidence type="ECO:0008006" key="3">
    <source>
        <dbReference type="Google" id="ProtNLM"/>
    </source>
</evidence>